<comment type="caution">
    <text evidence="2">The sequence shown here is derived from an EMBL/GenBank/DDBJ whole genome shotgun (WGS) entry which is preliminary data.</text>
</comment>
<organism evidence="2 3">
    <name type="scientific">Catenuloplanes nepalensis</name>
    <dbReference type="NCBI Taxonomy" id="587533"/>
    <lineage>
        <taxon>Bacteria</taxon>
        <taxon>Bacillati</taxon>
        <taxon>Actinomycetota</taxon>
        <taxon>Actinomycetes</taxon>
        <taxon>Micromonosporales</taxon>
        <taxon>Micromonosporaceae</taxon>
        <taxon>Catenuloplanes</taxon>
    </lineage>
</organism>
<feature type="region of interest" description="Disordered" evidence="1">
    <location>
        <begin position="1"/>
        <end position="36"/>
    </location>
</feature>
<evidence type="ECO:0000313" key="2">
    <source>
        <dbReference type="EMBL" id="MDP9799108.1"/>
    </source>
</evidence>
<dbReference type="EMBL" id="JAUSRA010000001">
    <property type="protein sequence ID" value="MDP9799108.1"/>
    <property type="molecule type" value="Genomic_DNA"/>
</dbReference>
<evidence type="ECO:0000313" key="3">
    <source>
        <dbReference type="Proteomes" id="UP001240984"/>
    </source>
</evidence>
<dbReference type="Proteomes" id="UP001240984">
    <property type="component" value="Unassembled WGS sequence"/>
</dbReference>
<proteinExistence type="predicted"/>
<sequence length="36" mass="3652">MSFQRHEDALITGPGPGLTAAQGPGAAGTLRAFAQR</sequence>
<reference evidence="2 3" key="1">
    <citation type="submission" date="2023-07" db="EMBL/GenBank/DDBJ databases">
        <title>Sequencing the genomes of 1000 actinobacteria strains.</title>
        <authorList>
            <person name="Klenk H.-P."/>
        </authorList>
    </citation>
    <scope>NUCLEOTIDE SEQUENCE [LARGE SCALE GENOMIC DNA]</scope>
    <source>
        <strain evidence="2 3">DSM 44710</strain>
    </source>
</reference>
<keyword evidence="3" id="KW-1185">Reference proteome</keyword>
<evidence type="ECO:0000256" key="1">
    <source>
        <dbReference type="SAM" id="MobiDB-lite"/>
    </source>
</evidence>
<protein>
    <submittedName>
        <fullName evidence="2">Uncharacterized protein</fullName>
    </submittedName>
</protein>
<accession>A0ABT9N5Z1</accession>
<name>A0ABT9N5Z1_9ACTN</name>
<gene>
    <name evidence="2" type="ORF">J2S43_007620</name>
</gene>